<evidence type="ECO:0000313" key="8">
    <source>
        <dbReference type="EMBL" id="ODV69506.1"/>
    </source>
</evidence>
<dbReference type="GO" id="GO:0060090">
    <property type="term" value="F:molecular adaptor activity"/>
    <property type="evidence" value="ECO:0007669"/>
    <property type="project" value="TreeGrafter"/>
</dbReference>
<evidence type="ECO:0000259" key="6">
    <source>
        <dbReference type="Pfam" id="PF12859"/>
    </source>
</evidence>
<evidence type="ECO:0000259" key="7">
    <source>
        <dbReference type="Pfam" id="PF20518"/>
    </source>
</evidence>
<dbReference type="Pfam" id="PF20518">
    <property type="entry name" value="Apc1_MidN"/>
    <property type="match status" value="1"/>
</dbReference>
<evidence type="ECO:0000256" key="3">
    <source>
        <dbReference type="ARBA" id="ARBA00022776"/>
    </source>
</evidence>
<protein>
    <submittedName>
        <fullName evidence="8">Uncharacterized protein</fullName>
    </submittedName>
</protein>
<proteinExistence type="inferred from homology"/>
<sequence>MITLPAFDLRNDITHPYSGALGYKTSIYSNNRQLLVSKREVILIKGSTVSKKLTYDEDVVTSTYTTFSNSDSDALVVCLKKSAYLYFHDGTSYVVSFPFVLKKAFPFESGLILEKDQSQPNVNNFGHVDSPQFNAAKFLTLVDPIDDFKIVTTSSTSIISPLEEMMWFPKAKMTSICATYNPHDKSIILYHIRNSRSAKKSTSTKYQKHQKSLITTPNPSRILEDDNGAIDATHITSGSQPALSLNMDKKRTSTLLSGVSSMARMGSEPGFTEPTKSKSSFNALEFSAFRKDMILTRVDTLHPKARKSQLTVYGISYEDQEAIIVSNRSVKETYVYIFSHSSTSLIPRYQSCYTFRCNHAIPLNNINHPGWLLVLKNDHMLCMVHPFLDIHSPSIDLSGNYPGITTLLSSYDDELAILTNSGKTYIVTLVLEPSSALVQRCMQVFKYLSGSKLDQTVWAMWRSSLMLDGNKNDWKAFTSTLLAITYDFQKGTHCVRNEVTELLPQAKKLSEAFNLNYSFTDLIPYIVLSLHLIYEEMKLDALAEKSMNQVGVLLTQYIIWMGWHDKWTKYYMIDHQVMDKEVRFLLVLVLEFPPNLLESLTSLFTHKIIRYLTFSQLVEESDSVDELITPRTHKILKLFELIVSPDFGPSDVVDLMCEFGITMSDLETYPAGIYVPLKECILICQENPAFEWNSKTLELVGRKDLSMLLNSKSQPVPLYNNFSNAANYATRRDVNNIVANILDKNDYVVAWDGQSEADRINITKLIFDQDRRYYEITTLLHQTRTQTATLVTEENIGEYDIVLLQRELAALVALRTLSIPMGRAALFFAGRMPLLTEKFPIPKFNLNTLIAPTMTNIILSEGTINEGINEWGYFHNGVSSGLSISKESKGISGSWIIFNKPPELNSQHAGFLLGLGLNGHLKKLEEWHIYNYLGPKHPLTSVGLLIGMAASLKGSMDNKLTKVLSVHAVALLPQGANDLNVPIMVQTAGLIGIGLLYLETQHRRMSEILLSQLHGSVFQNDNEEIHEGYRLSAGLALGFVNLGKGDDLRGLNDTHVIDKLLSLGTSMKDYQPVQELDKSSSGALLALGFIYMKTENKIIANKLKVPASEQLLDYVRSDLLLLRCVAKNLIMWESIGETIEWVESEIPESLLKKYSLGVIEVLDSDQLPYFNILGGACLSMAVKYASSHNIKARDTLLHFLDVMMVISMSPANNYDQKTAYNSASNIQNLLALCLSLVMAGSGDLETFRRLRILHSETHKEMGYGNYQAINMALGFLFLGGGQYAFANSNFAIACLLISLYPVYPNENTDYEIHLQALRHFWALSAEPRCLVIRDVNTRKASKIPVIMHLKNGEMIETLSPCLLPHLDEIISISTKSPDHFNVKVDFELNSEYLEIFKKSLTIFVYKRRNYQLLKSSVNELLNNENKLLQIQNGEIRVNSDVFKFLNLNLMKNSNDFEKQVFLYESISDHSESDPQVNSSGLSIFNIIDNKIELERMATKPKTIQDLWNIKLLFAFSDRLLNDQLHYVSLDFIEQLKQQVWDLANN</sequence>
<reference evidence="9" key="1">
    <citation type="submission" date="2016-05" db="EMBL/GenBank/DDBJ databases">
        <title>Comparative genomics of biotechnologically important yeasts.</title>
        <authorList>
            <consortium name="DOE Joint Genome Institute"/>
            <person name="Riley R."/>
            <person name="Haridas S."/>
            <person name="Wolfe K.H."/>
            <person name="Lopes M.R."/>
            <person name="Hittinger C.T."/>
            <person name="Goker M."/>
            <person name="Salamov A."/>
            <person name="Wisecaver J."/>
            <person name="Long T.M."/>
            <person name="Aerts A.L."/>
            <person name="Barry K."/>
            <person name="Choi C."/>
            <person name="Clum A."/>
            <person name="Coughlan A.Y."/>
            <person name="Deshpande S."/>
            <person name="Douglass A.P."/>
            <person name="Hanson S.J."/>
            <person name="Klenk H.-P."/>
            <person name="Labutti K."/>
            <person name="Lapidus A."/>
            <person name="Lindquist E."/>
            <person name="Lipzen A."/>
            <person name="Meier-Kolthoff J.P."/>
            <person name="Ohm R.A."/>
            <person name="Otillar R.P."/>
            <person name="Pangilinan J."/>
            <person name="Peng Y."/>
            <person name="Rokas A."/>
            <person name="Rosa C.A."/>
            <person name="Scheuner C."/>
            <person name="Sibirny A.A."/>
            <person name="Slot J.C."/>
            <person name="Stielow J.B."/>
            <person name="Sun H."/>
            <person name="Kurtzman C.P."/>
            <person name="Blackwell M."/>
            <person name="Grigoriev I.V."/>
            <person name="Jeffries T.W."/>
        </authorList>
    </citation>
    <scope>NUCLEOTIDE SEQUENCE [LARGE SCALE GENOMIC DNA]</scope>
    <source>
        <strain evidence="9">NRRL Y-1933</strain>
    </source>
</reference>
<dbReference type="GO" id="GO:0031145">
    <property type="term" value="P:anaphase-promoting complex-dependent catabolic process"/>
    <property type="evidence" value="ECO:0007669"/>
    <property type="project" value="TreeGrafter"/>
</dbReference>
<accession>A0A1E4RQK3</accession>
<dbReference type="InterPro" id="IPR049255">
    <property type="entry name" value="Apc1_N"/>
</dbReference>
<keyword evidence="4" id="KW-0131">Cell cycle</keyword>
<dbReference type="GO" id="GO:0070979">
    <property type="term" value="P:protein K11-linked ubiquitination"/>
    <property type="evidence" value="ECO:0007669"/>
    <property type="project" value="TreeGrafter"/>
</dbReference>
<organism evidence="8 9">
    <name type="scientific">Hyphopichia burtonii NRRL Y-1933</name>
    <dbReference type="NCBI Taxonomy" id="984485"/>
    <lineage>
        <taxon>Eukaryota</taxon>
        <taxon>Fungi</taxon>
        <taxon>Dikarya</taxon>
        <taxon>Ascomycota</taxon>
        <taxon>Saccharomycotina</taxon>
        <taxon>Pichiomycetes</taxon>
        <taxon>Debaryomycetaceae</taxon>
        <taxon>Hyphopichia</taxon>
    </lineage>
</organism>
<comment type="similarity">
    <text evidence="1">Belongs to the APC1 family.</text>
</comment>
<dbReference type="InterPro" id="IPR046794">
    <property type="entry name" value="Apc1_MidN"/>
</dbReference>
<keyword evidence="2" id="KW-0132">Cell division</keyword>
<evidence type="ECO:0000256" key="4">
    <source>
        <dbReference type="ARBA" id="ARBA00023306"/>
    </source>
</evidence>
<evidence type="ECO:0000256" key="1">
    <source>
        <dbReference type="ARBA" id="ARBA00010547"/>
    </source>
</evidence>
<gene>
    <name evidence="8" type="ORF">HYPBUDRAFT_8881</name>
</gene>
<keyword evidence="3" id="KW-0498">Mitosis</keyword>
<evidence type="ECO:0000313" key="9">
    <source>
        <dbReference type="Proteomes" id="UP000095085"/>
    </source>
</evidence>
<feature type="domain" description="Anaphase-promoting complex subunit 1 middle" evidence="7">
    <location>
        <begin position="652"/>
        <end position="706"/>
    </location>
</feature>
<dbReference type="GeneID" id="30998379"/>
<dbReference type="GO" id="GO:0005680">
    <property type="term" value="C:anaphase-promoting complex"/>
    <property type="evidence" value="ECO:0007669"/>
    <property type="project" value="InterPro"/>
</dbReference>
<dbReference type="Pfam" id="PF12859">
    <property type="entry name" value="ANAPC1"/>
    <property type="match status" value="1"/>
</dbReference>
<dbReference type="OrthoDB" id="26401at2759"/>
<dbReference type="FunFam" id="1.25.10.10:FF:000435">
    <property type="entry name" value="Ubiquitin ligase subunit"/>
    <property type="match status" value="1"/>
</dbReference>
<evidence type="ECO:0000256" key="5">
    <source>
        <dbReference type="SAM" id="MobiDB-lite"/>
    </source>
</evidence>
<keyword evidence="9" id="KW-1185">Reference proteome</keyword>
<evidence type="ECO:0000256" key="2">
    <source>
        <dbReference type="ARBA" id="ARBA00022618"/>
    </source>
</evidence>
<dbReference type="InterPro" id="IPR024990">
    <property type="entry name" value="Apc1"/>
</dbReference>
<dbReference type="RefSeq" id="XP_020078573.1">
    <property type="nucleotide sequence ID" value="XM_020223830.1"/>
</dbReference>
<name>A0A1E4RQK3_9ASCO</name>
<dbReference type="Proteomes" id="UP000095085">
    <property type="component" value="Unassembled WGS sequence"/>
</dbReference>
<dbReference type="PANTHER" id="PTHR12827">
    <property type="entry name" value="MEIOTIC CHECKPOINT REGULATOR TSG24 FAMILY MEMBER"/>
    <property type="match status" value="1"/>
</dbReference>
<feature type="region of interest" description="Disordered" evidence="5">
    <location>
        <begin position="200"/>
        <end position="222"/>
    </location>
</feature>
<dbReference type="Gene3D" id="1.25.10.10">
    <property type="entry name" value="Leucine-rich Repeat Variant"/>
    <property type="match status" value="2"/>
</dbReference>
<feature type="domain" description="Anaphase-promoting complex subunit 1 N-terminal" evidence="6">
    <location>
        <begin position="62"/>
        <end position="121"/>
    </location>
</feature>
<dbReference type="GO" id="GO:0051301">
    <property type="term" value="P:cell division"/>
    <property type="evidence" value="ECO:0007669"/>
    <property type="project" value="UniProtKB-KW"/>
</dbReference>
<dbReference type="STRING" id="984485.A0A1E4RQK3"/>
<dbReference type="PANTHER" id="PTHR12827:SF3">
    <property type="entry name" value="ANAPHASE-PROMOTING COMPLEX SUBUNIT 1"/>
    <property type="match status" value="1"/>
</dbReference>
<dbReference type="InterPro" id="IPR011989">
    <property type="entry name" value="ARM-like"/>
</dbReference>
<dbReference type="GO" id="GO:0007091">
    <property type="term" value="P:metaphase/anaphase transition of mitotic cell cycle"/>
    <property type="evidence" value="ECO:0007669"/>
    <property type="project" value="TreeGrafter"/>
</dbReference>
<dbReference type="EMBL" id="KV454538">
    <property type="protein sequence ID" value="ODV69506.1"/>
    <property type="molecule type" value="Genomic_DNA"/>
</dbReference>